<dbReference type="CDD" id="cd16162">
    <property type="entry name" value="OCRE_RBM5_like"/>
    <property type="match status" value="1"/>
</dbReference>
<evidence type="ECO:0000313" key="15">
    <source>
        <dbReference type="Proteomes" id="UP000828390"/>
    </source>
</evidence>
<feature type="compositionally biased region" description="Basic and acidic residues" evidence="10">
    <location>
        <begin position="558"/>
        <end position="576"/>
    </location>
</feature>
<dbReference type="GO" id="GO:0008270">
    <property type="term" value="F:zinc ion binding"/>
    <property type="evidence" value="ECO:0007669"/>
    <property type="project" value="UniProtKB-KW"/>
</dbReference>
<dbReference type="GO" id="GO:0003723">
    <property type="term" value="F:RNA binding"/>
    <property type="evidence" value="ECO:0007669"/>
    <property type="project" value="UniProtKB-UniRule"/>
</dbReference>
<dbReference type="InterPro" id="IPR012677">
    <property type="entry name" value="Nucleotide-bd_a/b_plait_sf"/>
</dbReference>
<comment type="caution">
    <text evidence="14">The sequence shown here is derived from an EMBL/GenBank/DDBJ whole genome shotgun (WGS) entry which is preliminary data.</text>
</comment>
<accession>A0A9D4H3N6</accession>
<feature type="compositionally biased region" description="Basic and acidic residues" evidence="10">
    <location>
        <begin position="67"/>
        <end position="82"/>
    </location>
</feature>
<dbReference type="SMART" id="SM00547">
    <property type="entry name" value="ZnF_RBZ"/>
    <property type="match status" value="1"/>
</dbReference>
<feature type="compositionally biased region" description="Basic and acidic residues" evidence="10">
    <location>
        <begin position="746"/>
        <end position="757"/>
    </location>
</feature>
<keyword evidence="15" id="KW-1185">Reference proteome</keyword>
<keyword evidence="2" id="KW-0479">Metal-binding</keyword>
<dbReference type="SUPFAM" id="SSF90209">
    <property type="entry name" value="Ran binding protein zinc finger-like"/>
    <property type="match status" value="1"/>
</dbReference>
<evidence type="ECO:0000256" key="9">
    <source>
        <dbReference type="PROSITE-ProRule" id="PRU00322"/>
    </source>
</evidence>
<evidence type="ECO:0000259" key="12">
    <source>
        <dbReference type="PROSITE" id="PS50174"/>
    </source>
</evidence>
<feature type="domain" description="G-patch" evidence="12">
    <location>
        <begin position="785"/>
        <end position="831"/>
    </location>
</feature>
<feature type="compositionally biased region" description="Basic residues" evidence="10">
    <location>
        <begin position="83"/>
        <end position="93"/>
    </location>
</feature>
<dbReference type="GO" id="GO:0000398">
    <property type="term" value="P:mRNA splicing, via spliceosome"/>
    <property type="evidence" value="ECO:0007669"/>
    <property type="project" value="TreeGrafter"/>
</dbReference>
<dbReference type="InterPro" id="IPR041591">
    <property type="entry name" value="OCRE"/>
</dbReference>
<dbReference type="GO" id="GO:0005634">
    <property type="term" value="C:nucleus"/>
    <property type="evidence" value="ECO:0007669"/>
    <property type="project" value="UniProtKB-SubCell"/>
</dbReference>
<dbReference type="Pfam" id="PF00076">
    <property type="entry name" value="RRM_1"/>
    <property type="match status" value="1"/>
</dbReference>
<dbReference type="PROSITE" id="PS50174">
    <property type="entry name" value="G_PATCH"/>
    <property type="match status" value="1"/>
</dbReference>
<evidence type="ECO:0000313" key="14">
    <source>
        <dbReference type="EMBL" id="KAH3827993.1"/>
    </source>
</evidence>
<feature type="region of interest" description="Disordered" evidence="10">
    <location>
        <begin position="1"/>
        <end position="128"/>
    </location>
</feature>
<evidence type="ECO:0000256" key="5">
    <source>
        <dbReference type="ARBA" id="ARBA00022833"/>
    </source>
</evidence>
<reference evidence="14" key="1">
    <citation type="journal article" date="2019" name="bioRxiv">
        <title>The Genome of the Zebra Mussel, Dreissena polymorpha: A Resource for Invasive Species Research.</title>
        <authorList>
            <person name="McCartney M.A."/>
            <person name="Auch B."/>
            <person name="Kono T."/>
            <person name="Mallez S."/>
            <person name="Zhang Y."/>
            <person name="Obille A."/>
            <person name="Becker A."/>
            <person name="Abrahante J.E."/>
            <person name="Garbe J."/>
            <person name="Badalamenti J.P."/>
            <person name="Herman A."/>
            <person name="Mangelson H."/>
            <person name="Liachko I."/>
            <person name="Sullivan S."/>
            <person name="Sone E.D."/>
            <person name="Koren S."/>
            <person name="Silverstein K.A.T."/>
            <person name="Beckman K.B."/>
            <person name="Gohl D.M."/>
        </authorList>
    </citation>
    <scope>NUCLEOTIDE SEQUENCE</scope>
    <source>
        <strain evidence="14">Duluth1</strain>
        <tissue evidence="14">Whole animal</tissue>
    </source>
</reference>
<dbReference type="InterPro" id="IPR035979">
    <property type="entry name" value="RBD_domain_sf"/>
</dbReference>
<dbReference type="PROSITE" id="PS50199">
    <property type="entry name" value="ZF_RANBP2_2"/>
    <property type="match status" value="1"/>
</dbReference>
<dbReference type="Pfam" id="PF17780">
    <property type="entry name" value="OCRE"/>
    <property type="match status" value="1"/>
</dbReference>
<dbReference type="PANTHER" id="PTHR13948">
    <property type="entry name" value="RNA-BINDING PROTEIN"/>
    <property type="match status" value="1"/>
</dbReference>
<evidence type="ECO:0000256" key="4">
    <source>
        <dbReference type="ARBA" id="ARBA00022771"/>
    </source>
</evidence>
<feature type="region of interest" description="Disordered" evidence="10">
    <location>
        <begin position="549"/>
        <end position="576"/>
    </location>
</feature>
<dbReference type="InterPro" id="IPR000504">
    <property type="entry name" value="RRM_dom"/>
</dbReference>
<gene>
    <name evidence="14" type="ORF">DPMN_129941</name>
</gene>
<dbReference type="CDD" id="cd12313">
    <property type="entry name" value="RRM1_RRM2_RBM5_like"/>
    <property type="match status" value="1"/>
</dbReference>
<keyword evidence="4 9" id="KW-0863">Zinc-finger</keyword>
<evidence type="ECO:0000256" key="8">
    <source>
        <dbReference type="PROSITE-ProRule" id="PRU00176"/>
    </source>
</evidence>
<sequence>MMDMDYPNPYEQSDYGNYQDPYSRGGGSSVGDYDYSNQSDFTEGAYGNEYTEQDQYGSEDSYGSYESHGDRNGTQEERDRLQRRNRSSRRRDLRHGSGGYERERSRDRVSRDRDHERHDRDREYREMRDDRAGEKWLTDSPTNTIMLRGLPELIDVQDIKAELQMFGAPIRDVRLMRKSSGASRGFAFVEFHNRDDALRWMDSNQGKLVLQNQYTCMMNYSTPKDTKDKQQNFRMDWTCVKCGVHNFKRRDYCFKCHMSRYESDKQQLDGYDHVGTNPCNTLLFRGLDALTSEESLLTALNPHIQITCKNIQVVRDPSTQISKGFAFIELLSVAESVMVLETLKNMIPQLEVDGKQVLVTFAKNTFTTSIATIAALQQSWEQEAGEYYQGYDYSGYDQSGYDYSTYYAGEDATAASVPPAVSGAKPDTTNTAAAVAQAAIQQAQAAKHYQKQVQQQQKIAEMSSEERLAHQAQAWKQKTGDQYPLPGSEGSEGVKYPTPDVSLYQFDESSGYYYDPVTGLYYDANSQYYYNSISQQFMYWDAEQATYLPAPTDGQDTGDGKPGEGGKKEGKKEKEKVKVAKKIAKDMEKWAKSMNAQKEALKDGSRKINMQNLMGRKESAAADAGFAILEKAKQSFPEDKKLMPPPPPIGGSESMKAGEKSRLGLVASYGGDSDDEEEEDGGSGALDETKLLDTNKMACLLCKRQFHSTDLLMRHSQMSDLHKQNLEKLRQSRGQSSPGGTSGMQYRDRAKERREKIGSQAPPAKKRPPPPAEPVEQPTRAGITEDNIGNKLLQKMGWSAGQGLGKGGQGIVSPIEAERRSQSAGLGMRGAKVQIEDTDNYKSALKKTLFARYSELE</sequence>
<dbReference type="InterPro" id="IPR000467">
    <property type="entry name" value="G_patch_dom"/>
</dbReference>
<evidence type="ECO:0000259" key="13">
    <source>
        <dbReference type="PROSITE" id="PS50199"/>
    </source>
</evidence>
<dbReference type="PROSITE" id="PS50102">
    <property type="entry name" value="RRM"/>
    <property type="match status" value="2"/>
</dbReference>
<evidence type="ECO:0008006" key="16">
    <source>
        <dbReference type="Google" id="ProtNLM"/>
    </source>
</evidence>
<dbReference type="Gene3D" id="3.30.70.330">
    <property type="match status" value="2"/>
</dbReference>
<evidence type="ECO:0000256" key="2">
    <source>
        <dbReference type="ARBA" id="ARBA00022723"/>
    </source>
</evidence>
<keyword evidence="5" id="KW-0862">Zinc</keyword>
<keyword evidence="7" id="KW-0539">Nucleus</keyword>
<feature type="compositionally biased region" description="Low complexity" evidence="10">
    <location>
        <begin position="56"/>
        <end position="66"/>
    </location>
</feature>
<name>A0A9D4H3N6_DREPO</name>
<evidence type="ECO:0000256" key="6">
    <source>
        <dbReference type="ARBA" id="ARBA00022884"/>
    </source>
</evidence>
<dbReference type="AlphaFoldDB" id="A0A9D4H3N6"/>
<evidence type="ECO:0000256" key="10">
    <source>
        <dbReference type="SAM" id="MobiDB-lite"/>
    </source>
</evidence>
<feature type="domain" description="RRM" evidence="11">
    <location>
        <begin position="280"/>
        <end position="364"/>
    </location>
</feature>
<proteinExistence type="predicted"/>
<evidence type="ECO:0000256" key="1">
    <source>
        <dbReference type="ARBA" id="ARBA00004123"/>
    </source>
</evidence>
<feature type="region of interest" description="Disordered" evidence="10">
    <location>
        <begin position="724"/>
        <end position="829"/>
    </location>
</feature>
<feature type="domain" description="RRM" evidence="11">
    <location>
        <begin position="143"/>
        <end position="223"/>
    </location>
</feature>
<evidence type="ECO:0000259" key="11">
    <source>
        <dbReference type="PROSITE" id="PS50102"/>
    </source>
</evidence>
<evidence type="ECO:0000256" key="3">
    <source>
        <dbReference type="ARBA" id="ARBA00022737"/>
    </source>
</evidence>
<feature type="compositionally biased region" description="Acidic residues" evidence="10">
    <location>
        <begin position="672"/>
        <end position="681"/>
    </location>
</feature>
<comment type="subcellular location">
    <subcellularLocation>
        <location evidence="1">Nucleus</location>
    </subcellularLocation>
</comment>
<dbReference type="PANTHER" id="PTHR13948:SF3">
    <property type="entry name" value="FI21118P1"/>
    <property type="match status" value="1"/>
</dbReference>
<keyword evidence="3" id="KW-0677">Repeat</keyword>
<dbReference type="OrthoDB" id="29221at2759"/>
<dbReference type="EMBL" id="JAIWYP010000005">
    <property type="protein sequence ID" value="KAH3827993.1"/>
    <property type="molecule type" value="Genomic_DNA"/>
</dbReference>
<reference evidence="14" key="2">
    <citation type="submission" date="2020-11" db="EMBL/GenBank/DDBJ databases">
        <authorList>
            <person name="McCartney M.A."/>
            <person name="Auch B."/>
            <person name="Kono T."/>
            <person name="Mallez S."/>
            <person name="Becker A."/>
            <person name="Gohl D.M."/>
            <person name="Silverstein K.A.T."/>
            <person name="Koren S."/>
            <person name="Bechman K.B."/>
            <person name="Herman A."/>
            <person name="Abrahante J.E."/>
            <person name="Garbe J."/>
        </authorList>
    </citation>
    <scope>NUCLEOTIDE SEQUENCE</scope>
    <source>
        <strain evidence="14">Duluth1</strain>
        <tissue evidence="14">Whole animal</tissue>
    </source>
</reference>
<feature type="compositionally biased region" description="Gly residues" evidence="10">
    <location>
        <begin position="800"/>
        <end position="810"/>
    </location>
</feature>
<dbReference type="SUPFAM" id="SSF54928">
    <property type="entry name" value="RNA-binding domain, RBD"/>
    <property type="match status" value="1"/>
</dbReference>
<feature type="domain" description="RanBP2-type" evidence="13">
    <location>
        <begin position="230"/>
        <end position="262"/>
    </location>
</feature>
<organism evidence="14 15">
    <name type="scientific">Dreissena polymorpha</name>
    <name type="common">Zebra mussel</name>
    <name type="synonym">Mytilus polymorpha</name>
    <dbReference type="NCBI Taxonomy" id="45954"/>
    <lineage>
        <taxon>Eukaryota</taxon>
        <taxon>Metazoa</taxon>
        <taxon>Spiralia</taxon>
        <taxon>Lophotrochozoa</taxon>
        <taxon>Mollusca</taxon>
        <taxon>Bivalvia</taxon>
        <taxon>Autobranchia</taxon>
        <taxon>Heteroconchia</taxon>
        <taxon>Euheterodonta</taxon>
        <taxon>Imparidentia</taxon>
        <taxon>Neoheterodontei</taxon>
        <taxon>Myida</taxon>
        <taxon>Dreissenoidea</taxon>
        <taxon>Dreissenidae</taxon>
        <taxon>Dreissena</taxon>
    </lineage>
</organism>
<dbReference type="InterPro" id="IPR001876">
    <property type="entry name" value="Znf_RanBP2"/>
</dbReference>
<dbReference type="PROSITE" id="PS01358">
    <property type="entry name" value="ZF_RANBP2_1"/>
    <property type="match status" value="1"/>
</dbReference>
<feature type="compositionally biased region" description="Basic and acidic residues" evidence="10">
    <location>
        <begin position="100"/>
        <end position="128"/>
    </location>
</feature>
<dbReference type="SMART" id="SM00443">
    <property type="entry name" value="G_patch"/>
    <property type="match status" value="1"/>
</dbReference>
<dbReference type="Gene3D" id="4.10.1060.10">
    <property type="entry name" value="Zinc finger, RanBP2-type"/>
    <property type="match status" value="1"/>
</dbReference>
<evidence type="ECO:0000256" key="7">
    <source>
        <dbReference type="ARBA" id="ARBA00023242"/>
    </source>
</evidence>
<protein>
    <recommendedName>
        <fullName evidence="16">RNA-binding protein 5</fullName>
    </recommendedName>
</protein>
<keyword evidence="6 8" id="KW-0694">RNA-binding</keyword>
<feature type="region of interest" description="Disordered" evidence="10">
    <location>
        <begin position="635"/>
        <end position="690"/>
    </location>
</feature>
<feature type="region of interest" description="Disordered" evidence="10">
    <location>
        <begin position="470"/>
        <end position="496"/>
    </location>
</feature>
<dbReference type="Proteomes" id="UP000828390">
    <property type="component" value="Unassembled WGS sequence"/>
</dbReference>
<dbReference type="SMART" id="SM00360">
    <property type="entry name" value="RRM"/>
    <property type="match status" value="2"/>
</dbReference>
<dbReference type="InterPro" id="IPR036443">
    <property type="entry name" value="Znf_RanBP2_sf"/>
</dbReference>
<dbReference type="Pfam" id="PF01585">
    <property type="entry name" value="G-patch"/>
    <property type="match status" value="1"/>
</dbReference>